<dbReference type="InterPro" id="IPR007246">
    <property type="entry name" value="Gaa1"/>
</dbReference>
<evidence type="ECO:0000256" key="1">
    <source>
        <dbReference type="SAM" id="Phobius"/>
    </source>
</evidence>
<keyword evidence="3" id="KW-1185">Reference proteome</keyword>
<dbReference type="STRING" id="686832.A0A0C2YGR7"/>
<dbReference type="PANTHER" id="PTHR13304">
    <property type="entry name" value="GLYCOSYLPHOSPHATIDYLINOSITOL ANCHOR ATTACHMENT 1 PROTEIN"/>
    <property type="match status" value="1"/>
</dbReference>
<feature type="transmembrane region" description="Helical" evidence="1">
    <location>
        <begin position="634"/>
        <end position="654"/>
    </location>
</feature>
<dbReference type="AlphaFoldDB" id="A0A0C2YGR7"/>
<evidence type="ECO:0000313" key="3">
    <source>
        <dbReference type="Proteomes" id="UP000053424"/>
    </source>
</evidence>
<keyword evidence="1" id="KW-1133">Transmembrane helix</keyword>
<keyword evidence="1" id="KW-0472">Membrane</keyword>
<organism evidence="2 3">
    <name type="scientific">Hebeloma cylindrosporum</name>
    <dbReference type="NCBI Taxonomy" id="76867"/>
    <lineage>
        <taxon>Eukaryota</taxon>
        <taxon>Fungi</taxon>
        <taxon>Dikarya</taxon>
        <taxon>Basidiomycota</taxon>
        <taxon>Agaricomycotina</taxon>
        <taxon>Agaricomycetes</taxon>
        <taxon>Agaricomycetidae</taxon>
        <taxon>Agaricales</taxon>
        <taxon>Agaricineae</taxon>
        <taxon>Hymenogastraceae</taxon>
        <taxon>Hebeloma</taxon>
    </lineage>
</organism>
<dbReference type="EMBL" id="KN831768">
    <property type="protein sequence ID" value="KIM48898.1"/>
    <property type="molecule type" value="Genomic_DNA"/>
</dbReference>
<protein>
    <recommendedName>
        <fullName evidence="4">Gaa1-domain-containing protein</fullName>
    </recommendedName>
</protein>
<feature type="transmembrane region" description="Helical" evidence="1">
    <location>
        <begin position="602"/>
        <end position="622"/>
    </location>
</feature>
<feature type="transmembrane region" description="Helical" evidence="1">
    <location>
        <begin position="525"/>
        <end position="545"/>
    </location>
</feature>
<accession>A0A0C2YGR7</accession>
<dbReference type="OrthoDB" id="445301at2759"/>
<dbReference type="GO" id="GO:0042765">
    <property type="term" value="C:GPI-anchor transamidase complex"/>
    <property type="evidence" value="ECO:0007669"/>
    <property type="project" value="InterPro"/>
</dbReference>
<reference evidence="3" key="2">
    <citation type="submission" date="2015-01" db="EMBL/GenBank/DDBJ databases">
        <title>Evolutionary Origins and Diversification of the Mycorrhizal Mutualists.</title>
        <authorList>
            <consortium name="DOE Joint Genome Institute"/>
            <consortium name="Mycorrhizal Genomics Consortium"/>
            <person name="Kohler A."/>
            <person name="Kuo A."/>
            <person name="Nagy L.G."/>
            <person name="Floudas D."/>
            <person name="Copeland A."/>
            <person name="Barry K.W."/>
            <person name="Cichocki N."/>
            <person name="Veneault-Fourrey C."/>
            <person name="LaButti K."/>
            <person name="Lindquist E.A."/>
            <person name="Lipzen A."/>
            <person name="Lundell T."/>
            <person name="Morin E."/>
            <person name="Murat C."/>
            <person name="Riley R."/>
            <person name="Ohm R."/>
            <person name="Sun H."/>
            <person name="Tunlid A."/>
            <person name="Henrissat B."/>
            <person name="Grigoriev I.V."/>
            <person name="Hibbett D.S."/>
            <person name="Martin F."/>
        </authorList>
    </citation>
    <scope>NUCLEOTIDE SEQUENCE [LARGE SCALE GENOMIC DNA]</scope>
    <source>
        <strain evidence="3">h7</strain>
    </source>
</reference>
<gene>
    <name evidence="2" type="ORF">M413DRAFT_89517</name>
</gene>
<dbReference type="Pfam" id="PF04114">
    <property type="entry name" value="Gaa1"/>
    <property type="match status" value="1"/>
</dbReference>
<keyword evidence="1" id="KW-0812">Transmembrane</keyword>
<name>A0A0C2YGR7_HEBCY</name>
<evidence type="ECO:0008006" key="4">
    <source>
        <dbReference type="Google" id="ProtNLM"/>
    </source>
</evidence>
<reference evidence="2 3" key="1">
    <citation type="submission" date="2014-04" db="EMBL/GenBank/DDBJ databases">
        <authorList>
            <consortium name="DOE Joint Genome Institute"/>
            <person name="Kuo A."/>
            <person name="Gay G."/>
            <person name="Dore J."/>
            <person name="Kohler A."/>
            <person name="Nagy L.G."/>
            <person name="Floudas D."/>
            <person name="Copeland A."/>
            <person name="Barry K.W."/>
            <person name="Cichocki N."/>
            <person name="Veneault-Fourrey C."/>
            <person name="LaButti K."/>
            <person name="Lindquist E.A."/>
            <person name="Lipzen A."/>
            <person name="Lundell T."/>
            <person name="Morin E."/>
            <person name="Murat C."/>
            <person name="Sun H."/>
            <person name="Tunlid A."/>
            <person name="Henrissat B."/>
            <person name="Grigoriev I.V."/>
            <person name="Hibbett D.S."/>
            <person name="Martin F."/>
            <person name="Nordberg H.P."/>
            <person name="Cantor M.N."/>
            <person name="Hua S.X."/>
        </authorList>
    </citation>
    <scope>NUCLEOTIDE SEQUENCE [LARGE SCALE GENOMIC DNA]</scope>
    <source>
        <strain evidence="3">h7</strain>
    </source>
</reference>
<dbReference type="GO" id="GO:0016255">
    <property type="term" value="P:attachment of GPI anchor to protein"/>
    <property type="evidence" value="ECO:0007669"/>
    <property type="project" value="TreeGrafter"/>
</dbReference>
<feature type="transmembrane region" description="Helical" evidence="1">
    <location>
        <begin position="435"/>
        <end position="458"/>
    </location>
</feature>
<feature type="transmembrane region" description="Helical" evidence="1">
    <location>
        <begin position="493"/>
        <end position="513"/>
    </location>
</feature>
<evidence type="ECO:0000313" key="2">
    <source>
        <dbReference type="EMBL" id="KIM48898.1"/>
    </source>
</evidence>
<proteinExistence type="predicted"/>
<feature type="transmembrane region" description="Helical" evidence="1">
    <location>
        <begin position="43"/>
        <end position="64"/>
    </location>
</feature>
<sequence length="664" mass="74437">MDSSGNLIPRWRRVLLRLRESVLTSGDVNEKRIRRRKRLVDIITRRLTLVKTALFISGYLWFLLIPSPHLGRGTYIDENALQPGQVNTDWNWGDVHVADNYLARLEQIRDGNFTSEQRAQWLSEEFGKLGIASSTQRYSFSTSTAVCTEDSVSSTFSRVDPTFQHLNGSNAYAVLASPRHSGTEAMVISASWVSRIGEEDGTLNMRGVSTILALAGFLKRYSYWGKDIIFVVSDGYLEGMQAWLGAYHGVSQSGLSREPLKLTSGVIWTALNIDYPGHSFSHLGVFFEGLNGRMPNQDLINSFDRIARYTAGVPVTLYEHLDPREEPAANKSPSWLPQALYNISEVKSYLYQAKNVVRHMKYQANGRGSGVHGLFHQFRIDAITLFALPATGPHGFHAIGRTIESTLRTMNNLLERLHASFFFYIMTGPQRFLKIGFYLPSAILISMGMMFHGLSAWVDAGWVQENIDYEASEPKKPTTYSQKQTWKRRRRPVISVLCIMIATHLLGIILFSLVSSTLFMENYKVLSPIVFTAFASVPLLALQISPISNPDIAPIFLVLKVLNLCFASTVISIITLLNFSLAASLTVLVGMPLVFSSPSVSLHWRLMKFAGCVNLGLGWLLFCQGEMVQAVWNWEVLTVWFAPFICIVYLPLLLQASVTCLLPP</sequence>
<feature type="transmembrane region" description="Helical" evidence="1">
    <location>
        <begin position="557"/>
        <end position="582"/>
    </location>
</feature>
<dbReference type="HOGENOM" id="CLU_007442_0_0_1"/>
<dbReference type="Proteomes" id="UP000053424">
    <property type="component" value="Unassembled WGS sequence"/>
</dbReference>
<dbReference type="PANTHER" id="PTHR13304:SF0">
    <property type="entry name" value="GLYCOSYLPHOSPHATIDYLINOSITOL ANCHOR ATTACHMENT 1 PROTEIN"/>
    <property type="match status" value="1"/>
</dbReference>